<evidence type="ECO:0000313" key="1">
    <source>
        <dbReference type="EMBL" id="KKO73582.1"/>
    </source>
</evidence>
<dbReference type="AlphaFoldDB" id="A0A0F9YL62"/>
<sequence length="70" mass="7854">TYLHCKVKSCSKFDGEDLKVPSQITVLQFIKCSKFSYFVNTTILLASSIPESKNKNSLSFFVTANSIRIS</sequence>
<feature type="non-terminal residue" evidence="1">
    <location>
        <position position="1"/>
    </location>
</feature>
<dbReference type="GeneID" id="36320591"/>
<organism evidence="1 2">
    <name type="scientific">Vairimorpha ceranae</name>
    <dbReference type="NCBI Taxonomy" id="40302"/>
    <lineage>
        <taxon>Eukaryota</taxon>
        <taxon>Fungi</taxon>
        <taxon>Fungi incertae sedis</taxon>
        <taxon>Microsporidia</taxon>
        <taxon>Nosematidae</taxon>
        <taxon>Vairimorpha</taxon>
    </lineage>
</organism>
<name>A0A0F9YL62_9MICR</name>
<reference evidence="1 2" key="1">
    <citation type="journal article" date="2015" name="Environ. Microbiol.">
        <title>Genome analyses suggest the presence of polyploidy and recent human-driven expansions in eight global populations of the honeybee pathogen Nosema ceranae.</title>
        <authorList>
            <person name="Pelin A."/>
            <person name="Selman M."/>
            <person name="Aris-Brosou S."/>
            <person name="Farinelli L."/>
            <person name="Corradi N."/>
        </authorList>
    </citation>
    <scope>NUCLEOTIDE SEQUENCE [LARGE SCALE GENOMIC DNA]</scope>
    <source>
        <strain evidence="1 2">PA08 1199</strain>
    </source>
</reference>
<evidence type="ECO:0000313" key="2">
    <source>
        <dbReference type="Proteomes" id="UP000034350"/>
    </source>
</evidence>
<proteinExistence type="predicted"/>
<accession>A0A0F9YL62</accession>
<dbReference type="EMBL" id="JPQZ01000428">
    <property type="protein sequence ID" value="KKO73582.1"/>
    <property type="molecule type" value="Genomic_DNA"/>
</dbReference>
<gene>
    <name evidence="1" type="ORF">AAJ76_4310001130</name>
</gene>
<protein>
    <submittedName>
        <fullName evidence="1">Uncharacterized protein</fullName>
    </submittedName>
</protein>
<comment type="caution">
    <text evidence="1">The sequence shown here is derived from an EMBL/GenBank/DDBJ whole genome shotgun (WGS) entry which is preliminary data.</text>
</comment>
<dbReference type="Proteomes" id="UP000034350">
    <property type="component" value="Unassembled WGS sequence"/>
</dbReference>
<dbReference type="VEuPathDB" id="MicrosporidiaDB:AAJ76_4310001130"/>
<dbReference type="RefSeq" id="XP_024329324.1">
    <property type="nucleotide sequence ID" value="XM_024475644.1"/>
</dbReference>
<keyword evidence="2" id="KW-1185">Reference proteome</keyword>